<dbReference type="PANTHER" id="PTHR35936">
    <property type="entry name" value="MEMBRANE-BOUND LYTIC MUREIN TRANSGLYCOSYLASE F"/>
    <property type="match status" value="1"/>
</dbReference>
<evidence type="ECO:0000256" key="3">
    <source>
        <dbReference type="SAM" id="SignalP"/>
    </source>
</evidence>
<organism evidence="5">
    <name type="scientific">Halomonas sp. RT37</name>
    <dbReference type="NCBI Taxonomy" id="2950872"/>
    <lineage>
        <taxon>Bacteria</taxon>
        <taxon>Pseudomonadati</taxon>
        <taxon>Pseudomonadota</taxon>
        <taxon>Gammaproteobacteria</taxon>
        <taxon>Oceanospirillales</taxon>
        <taxon>Halomonadaceae</taxon>
        <taxon>Halomonas</taxon>
    </lineage>
</organism>
<dbReference type="InterPro" id="IPR001638">
    <property type="entry name" value="Solute-binding_3/MltF_N"/>
</dbReference>
<evidence type="ECO:0000256" key="2">
    <source>
        <dbReference type="ARBA" id="ARBA00022729"/>
    </source>
</evidence>
<dbReference type="PANTHER" id="PTHR35936:SF13">
    <property type="entry name" value="HISTIDINE-BINDING PERIPLASMIC PROTEIN"/>
    <property type="match status" value="1"/>
</dbReference>
<keyword evidence="2 3" id="KW-0732">Signal</keyword>
<dbReference type="Pfam" id="PF00497">
    <property type="entry name" value="SBP_bac_3"/>
    <property type="match status" value="1"/>
</dbReference>
<gene>
    <name evidence="5" type="ORF">NFG58_01040</name>
</gene>
<dbReference type="AlphaFoldDB" id="A0AAU7KIG7"/>
<dbReference type="SUPFAM" id="SSF53850">
    <property type="entry name" value="Periplasmic binding protein-like II"/>
    <property type="match status" value="1"/>
</dbReference>
<feature type="signal peptide" evidence="3">
    <location>
        <begin position="1"/>
        <end position="26"/>
    </location>
</feature>
<protein>
    <submittedName>
        <fullName evidence="5">Transporter substrate-binding domain-containing protein</fullName>
    </submittedName>
</protein>
<feature type="domain" description="Solute-binding protein family 3/N-terminal" evidence="4">
    <location>
        <begin position="29"/>
        <end position="259"/>
    </location>
</feature>
<accession>A0AAU7KIG7</accession>
<evidence type="ECO:0000313" key="5">
    <source>
        <dbReference type="EMBL" id="XBO71341.1"/>
    </source>
</evidence>
<dbReference type="RefSeq" id="WP_045993169.1">
    <property type="nucleotide sequence ID" value="NZ_CP098827.1"/>
</dbReference>
<dbReference type="SMART" id="SM00062">
    <property type="entry name" value="PBPb"/>
    <property type="match status" value="1"/>
</dbReference>
<name>A0AAU7KIG7_9GAMM</name>
<reference evidence="5" key="1">
    <citation type="submission" date="2022-06" db="EMBL/GenBank/DDBJ databases">
        <title>A novel DMS-producing enzyme.</title>
        <authorList>
            <person name="Zhang Y."/>
        </authorList>
    </citation>
    <scope>NUCLEOTIDE SEQUENCE</scope>
    <source>
        <strain evidence="5">RT37</strain>
    </source>
</reference>
<comment type="similarity">
    <text evidence="1">Belongs to the bacterial solute-binding protein 3 family.</text>
</comment>
<dbReference type="EMBL" id="CP098827">
    <property type="protein sequence ID" value="XBO71341.1"/>
    <property type="molecule type" value="Genomic_DNA"/>
</dbReference>
<sequence>MRSFSRPLLLGALIGLSALASTTVQADEPLKLGVDIPFEPFEYRLPDGTLAGFEVELGEEVCRRIQRQCEWVEQSWDGIIPGLMARKYDAIMSSMAITEERRQQVLFSEPYYSNPSVWVTLRDQQIDPDDRDSLEGLTVGVQRGTIRDRFITDTYGDIMEVRRYATAEDLALDVKTGRLDSAFMYYPLALANLQVDEADSEVVVSSELIREPKSYFGHGVAVAFRPRDKELAEQFNQALAEIKEDGTYDELMHKYVDYDIKI</sequence>
<proteinExistence type="inferred from homology"/>
<evidence type="ECO:0000256" key="1">
    <source>
        <dbReference type="ARBA" id="ARBA00010333"/>
    </source>
</evidence>
<dbReference type="Gene3D" id="3.40.190.10">
    <property type="entry name" value="Periplasmic binding protein-like II"/>
    <property type="match status" value="2"/>
</dbReference>
<evidence type="ECO:0000259" key="4">
    <source>
        <dbReference type="SMART" id="SM00062"/>
    </source>
</evidence>
<feature type="chain" id="PRO_5043806432" evidence="3">
    <location>
        <begin position="27"/>
        <end position="262"/>
    </location>
</feature>